<accession>A0ABV9NS63</accession>
<name>A0ABV9NS63_9BACI</name>
<evidence type="ECO:0000313" key="2">
    <source>
        <dbReference type="Proteomes" id="UP001595896"/>
    </source>
</evidence>
<keyword evidence="2" id="KW-1185">Reference proteome</keyword>
<gene>
    <name evidence="1" type="ORF">ACFO4L_01640</name>
</gene>
<comment type="caution">
    <text evidence="1">The sequence shown here is derived from an EMBL/GenBank/DDBJ whole genome shotgun (WGS) entry which is preliminary data.</text>
</comment>
<reference evidence="2" key="1">
    <citation type="journal article" date="2019" name="Int. J. Syst. Evol. Microbiol.">
        <title>The Global Catalogue of Microorganisms (GCM) 10K type strain sequencing project: providing services to taxonomists for standard genome sequencing and annotation.</title>
        <authorList>
            <consortium name="The Broad Institute Genomics Platform"/>
            <consortium name="The Broad Institute Genome Sequencing Center for Infectious Disease"/>
            <person name="Wu L."/>
            <person name="Ma J."/>
        </authorList>
    </citation>
    <scope>NUCLEOTIDE SEQUENCE [LARGE SCALE GENOMIC DNA]</scope>
    <source>
        <strain evidence="2">JCM 12165</strain>
    </source>
</reference>
<evidence type="ECO:0000313" key="1">
    <source>
        <dbReference type="EMBL" id="MFC4735275.1"/>
    </source>
</evidence>
<sequence>MKTAAGAIGIVLLAGCALQEENQMQAYAEDTGESVYVLESDLFEKASMEVHPGSISETYEEVDGERKLDLQHGYGDLMADHFRMYLEDGIDVYADSPELSIVEKGSLIGRYYVNHADGHHSYHFIDKQMMADLTEENKGTRIAVSHMEEDEFWELVSSLEQADWTTE</sequence>
<organism evidence="1 2">
    <name type="scientific">Bacillus daqingensis</name>
    <dbReference type="NCBI Taxonomy" id="872396"/>
    <lineage>
        <taxon>Bacteria</taxon>
        <taxon>Bacillati</taxon>
        <taxon>Bacillota</taxon>
        <taxon>Bacilli</taxon>
        <taxon>Bacillales</taxon>
        <taxon>Bacillaceae</taxon>
        <taxon>Bacillus</taxon>
    </lineage>
</organism>
<proteinExistence type="predicted"/>
<dbReference type="Proteomes" id="UP001595896">
    <property type="component" value="Unassembled WGS sequence"/>
</dbReference>
<dbReference type="RefSeq" id="WP_377907898.1">
    <property type="nucleotide sequence ID" value="NZ_JBHSGK010000003.1"/>
</dbReference>
<dbReference type="PROSITE" id="PS51257">
    <property type="entry name" value="PROKAR_LIPOPROTEIN"/>
    <property type="match status" value="1"/>
</dbReference>
<dbReference type="EMBL" id="JBHSGK010000003">
    <property type="protein sequence ID" value="MFC4735275.1"/>
    <property type="molecule type" value="Genomic_DNA"/>
</dbReference>
<protein>
    <submittedName>
        <fullName evidence="1">Uncharacterized protein</fullName>
    </submittedName>
</protein>